<evidence type="ECO:0000256" key="2">
    <source>
        <dbReference type="ARBA" id="ARBA00009597"/>
    </source>
</evidence>
<reference evidence="7 8" key="1">
    <citation type="submission" date="2018-07" db="EMBL/GenBank/DDBJ databases">
        <title>Rhodosalinus sp. strain E84T genomic sequence and assembly.</title>
        <authorList>
            <person name="Liu Z.-W."/>
            <person name="Lu D.-C."/>
        </authorList>
    </citation>
    <scope>NUCLEOTIDE SEQUENCE [LARGE SCALE GENOMIC DNA]</scope>
    <source>
        <strain evidence="7 8">E84</strain>
    </source>
</reference>
<dbReference type="InterPro" id="IPR007379">
    <property type="entry name" value="Tim44-like_dom"/>
</dbReference>
<keyword evidence="3" id="KW-0809">Transit peptide</keyword>
<evidence type="ECO:0000313" key="8">
    <source>
        <dbReference type="Proteomes" id="UP000253370"/>
    </source>
</evidence>
<dbReference type="InterPro" id="IPR039544">
    <property type="entry name" value="Tim44-like"/>
</dbReference>
<dbReference type="RefSeq" id="WP_113289703.1">
    <property type="nucleotide sequence ID" value="NZ_QNTQ01000010.1"/>
</dbReference>
<dbReference type="EMBL" id="QNTQ01000010">
    <property type="protein sequence ID" value="RBI84664.1"/>
    <property type="molecule type" value="Genomic_DNA"/>
</dbReference>
<organism evidence="7 8">
    <name type="scientific">Rhodosalinus halophilus</name>
    <dbReference type="NCBI Taxonomy" id="2259333"/>
    <lineage>
        <taxon>Bacteria</taxon>
        <taxon>Pseudomonadati</taxon>
        <taxon>Pseudomonadota</taxon>
        <taxon>Alphaproteobacteria</taxon>
        <taxon>Rhodobacterales</taxon>
        <taxon>Paracoccaceae</taxon>
        <taxon>Rhodosalinus</taxon>
    </lineage>
</organism>
<evidence type="ECO:0000313" key="7">
    <source>
        <dbReference type="EMBL" id="RBI84664.1"/>
    </source>
</evidence>
<dbReference type="PANTHER" id="PTHR10721:SF1">
    <property type="entry name" value="MITOCHONDRIAL IMPORT INNER MEMBRANE TRANSLOCASE SUBUNIT TIM44"/>
    <property type="match status" value="1"/>
</dbReference>
<dbReference type="OrthoDB" id="9798618at2"/>
<dbReference type="GO" id="GO:0030150">
    <property type="term" value="P:protein import into mitochondrial matrix"/>
    <property type="evidence" value="ECO:0007669"/>
    <property type="project" value="TreeGrafter"/>
</dbReference>
<dbReference type="InterPro" id="IPR016985">
    <property type="entry name" value="UCP031890_Tim44-rel"/>
</dbReference>
<feature type="region of interest" description="Disordered" evidence="5">
    <location>
        <begin position="31"/>
        <end position="50"/>
    </location>
</feature>
<dbReference type="SMART" id="SM00978">
    <property type="entry name" value="Tim44"/>
    <property type="match status" value="1"/>
</dbReference>
<proteinExistence type="inferred from homology"/>
<protein>
    <submittedName>
        <fullName evidence="7">Tim44 domain-containing protein</fullName>
    </submittedName>
</protein>
<accession>A0A365U8A6</accession>
<dbReference type="Pfam" id="PF04280">
    <property type="entry name" value="Tim44"/>
    <property type="match status" value="1"/>
</dbReference>
<comment type="similarity">
    <text evidence="2">Belongs to the Tim44 family.</text>
</comment>
<dbReference type="SUPFAM" id="SSF54427">
    <property type="entry name" value="NTF2-like"/>
    <property type="match status" value="1"/>
</dbReference>
<dbReference type="InterPro" id="IPR032710">
    <property type="entry name" value="NTF2-like_dom_sf"/>
</dbReference>
<evidence type="ECO:0000256" key="4">
    <source>
        <dbReference type="ARBA" id="ARBA00023136"/>
    </source>
</evidence>
<dbReference type="AlphaFoldDB" id="A0A365U8A6"/>
<evidence type="ECO:0000256" key="3">
    <source>
        <dbReference type="ARBA" id="ARBA00022946"/>
    </source>
</evidence>
<keyword evidence="4" id="KW-0472">Membrane</keyword>
<dbReference type="GO" id="GO:0051087">
    <property type="term" value="F:protein-folding chaperone binding"/>
    <property type="evidence" value="ECO:0007669"/>
    <property type="project" value="TreeGrafter"/>
</dbReference>
<dbReference type="Proteomes" id="UP000253370">
    <property type="component" value="Unassembled WGS sequence"/>
</dbReference>
<name>A0A365U8A6_9RHOB</name>
<comment type="caution">
    <text evidence="7">The sequence shown here is derived from an EMBL/GenBank/DDBJ whole genome shotgun (WGS) entry which is preliminary data.</text>
</comment>
<dbReference type="Gene3D" id="3.10.450.240">
    <property type="match status" value="1"/>
</dbReference>
<dbReference type="GO" id="GO:0016020">
    <property type="term" value="C:membrane"/>
    <property type="evidence" value="ECO:0007669"/>
    <property type="project" value="UniProtKB-SubCell"/>
</dbReference>
<feature type="domain" description="Tim44-like" evidence="6">
    <location>
        <begin position="74"/>
        <end position="222"/>
    </location>
</feature>
<dbReference type="PIRSF" id="PIRSF031890">
    <property type="entry name" value="UCP031890_transporter_Tim44"/>
    <property type="match status" value="1"/>
</dbReference>
<evidence type="ECO:0000256" key="5">
    <source>
        <dbReference type="SAM" id="MobiDB-lite"/>
    </source>
</evidence>
<sequence length="222" mass="24459">MNSPLLQLLVLAGIAVFLILRLRSVLGTRDGFEKPPVSGPEQQTRAAPRRPEFEVIEGGPDEDITDHVPQGSDAAEALARMKSADSSFSVSEFLQGARGAYEMILMAFEKGDMESVKPFLAEDVYESFDEVVREREAQGLTIEAEFVGLREVTLVDATFDTSSRMGEVTVRFVGELTSVVKNREGQVVEGSPTEVRRQKDVWTFGRVMGSDDPNWQLVATGE</sequence>
<gene>
    <name evidence="7" type="ORF">DRV85_11985</name>
</gene>
<evidence type="ECO:0000259" key="6">
    <source>
        <dbReference type="SMART" id="SM00978"/>
    </source>
</evidence>
<dbReference type="NCBIfam" id="NF033779">
    <property type="entry name" value="Tim44_TimA_adap"/>
    <property type="match status" value="1"/>
</dbReference>
<keyword evidence="8" id="KW-1185">Reference proteome</keyword>
<dbReference type="PANTHER" id="PTHR10721">
    <property type="entry name" value="MITOCHONDRIAL IMPORT INNER MEMBRANE TRANSLOCASE SUBUNIT TIM44"/>
    <property type="match status" value="1"/>
</dbReference>
<comment type="subcellular location">
    <subcellularLocation>
        <location evidence="1">Membrane</location>
    </subcellularLocation>
</comment>
<evidence type="ECO:0000256" key="1">
    <source>
        <dbReference type="ARBA" id="ARBA00004370"/>
    </source>
</evidence>